<feature type="signal peptide" evidence="2">
    <location>
        <begin position="1"/>
        <end position="18"/>
    </location>
</feature>
<dbReference type="STRING" id="573321.SAMN04488505_104312"/>
<keyword evidence="2" id="KW-0732">Signal</keyword>
<dbReference type="EMBL" id="FOBB01000004">
    <property type="protein sequence ID" value="SEM40918.1"/>
    <property type="molecule type" value="Genomic_DNA"/>
</dbReference>
<evidence type="ECO:0000313" key="4">
    <source>
        <dbReference type="Proteomes" id="UP000198984"/>
    </source>
</evidence>
<dbReference type="Proteomes" id="UP000198984">
    <property type="component" value="Unassembled WGS sequence"/>
</dbReference>
<sequence length="50" mass="5346">MYSLILSFFLAFLCPSHSNNGNNHNNGGQVTTLDDTGGETGTIPPRKPNP</sequence>
<feature type="compositionally biased region" description="Low complexity" evidence="1">
    <location>
        <begin position="19"/>
        <end position="35"/>
    </location>
</feature>
<evidence type="ECO:0000256" key="1">
    <source>
        <dbReference type="SAM" id="MobiDB-lite"/>
    </source>
</evidence>
<accession>A0A1H7Y6G4</accession>
<evidence type="ECO:0000313" key="3">
    <source>
        <dbReference type="EMBL" id="SEM40918.1"/>
    </source>
</evidence>
<keyword evidence="4" id="KW-1185">Reference proteome</keyword>
<name>A0A1H7Y6G4_9BACT</name>
<reference evidence="3 4" key="1">
    <citation type="submission" date="2016-10" db="EMBL/GenBank/DDBJ databases">
        <authorList>
            <person name="de Groot N.N."/>
        </authorList>
    </citation>
    <scope>NUCLEOTIDE SEQUENCE [LARGE SCALE GENOMIC DNA]</scope>
    <source>
        <strain evidence="3 4">DSM 21039</strain>
    </source>
</reference>
<feature type="chain" id="PRO_5011777557" evidence="2">
    <location>
        <begin position="19"/>
        <end position="50"/>
    </location>
</feature>
<dbReference type="AlphaFoldDB" id="A0A1H7Y6G4"/>
<evidence type="ECO:0000256" key="2">
    <source>
        <dbReference type="SAM" id="SignalP"/>
    </source>
</evidence>
<proteinExistence type="predicted"/>
<feature type="region of interest" description="Disordered" evidence="1">
    <location>
        <begin position="19"/>
        <end position="50"/>
    </location>
</feature>
<protein>
    <submittedName>
        <fullName evidence="3">Uncharacterized protein</fullName>
    </submittedName>
</protein>
<gene>
    <name evidence="3" type="ORF">SAMN04488505_104312</name>
</gene>
<organism evidence="3 4">
    <name type="scientific">Chitinophaga rupis</name>
    <dbReference type="NCBI Taxonomy" id="573321"/>
    <lineage>
        <taxon>Bacteria</taxon>
        <taxon>Pseudomonadati</taxon>
        <taxon>Bacteroidota</taxon>
        <taxon>Chitinophagia</taxon>
        <taxon>Chitinophagales</taxon>
        <taxon>Chitinophagaceae</taxon>
        <taxon>Chitinophaga</taxon>
    </lineage>
</organism>